<gene>
    <name evidence="7" type="ORF">TCMB3V08_LOCUS1862</name>
</gene>
<dbReference type="SUPFAM" id="SSF103473">
    <property type="entry name" value="MFS general substrate transporter"/>
    <property type="match status" value="1"/>
</dbReference>
<keyword evidence="2" id="KW-0813">Transport</keyword>
<keyword evidence="3" id="KW-0812">Transmembrane</keyword>
<reference evidence="7" key="1">
    <citation type="submission" date="2020-11" db="EMBL/GenBank/DDBJ databases">
        <authorList>
            <person name="Tran Van P."/>
        </authorList>
    </citation>
    <scope>NUCLEOTIDE SEQUENCE</scope>
</reference>
<evidence type="ECO:0000256" key="6">
    <source>
        <dbReference type="SAM" id="MobiDB-lite"/>
    </source>
</evidence>
<accession>A0A7R9P3U0</accession>
<name>A0A7R9P3U0_TIMCA</name>
<proteinExistence type="predicted"/>
<dbReference type="PANTHER" id="PTHR48020:SF12">
    <property type="entry name" value="PROTON MYO-INOSITOL COTRANSPORTER"/>
    <property type="match status" value="1"/>
</dbReference>
<keyword evidence="5" id="KW-0472">Membrane</keyword>
<comment type="subcellular location">
    <subcellularLocation>
        <location evidence="1">Membrane</location>
    </subcellularLocation>
</comment>
<dbReference type="GO" id="GO:0016324">
    <property type="term" value="C:apical plasma membrane"/>
    <property type="evidence" value="ECO:0007669"/>
    <property type="project" value="TreeGrafter"/>
</dbReference>
<protein>
    <submittedName>
        <fullName evidence="7">(California timema) hypothetical protein</fullName>
    </submittedName>
</protein>
<dbReference type="PANTHER" id="PTHR48020">
    <property type="entry name" value="PROTON MYO-INOSITOL COTRANSPORTER"/>
    <property type="match status" value="1"/>
</dbReference>
<dbReference type="InterPro" id="IPR005828">
    <property type="entry name" value="MFS_sugar_transport-like"/>
</dbReference>
<evidence type="ECO:0000256" key="1">
    <source>
        <dbReference type="ARBA" id="ARBA00004370"/>
    </source>
</evidence>
<dbReference type="EMBL" id="OE179544">
    <property type="protein sequence ID" value="CAD7569112.1"/>
    <property type="molecule type" value="Genomic_DNA"/>
</dbReference>
<organism evidence="7">
    <name type="scientific">Timema californicum</name>
    <name type="common">California timema</name>
    <name type="synonym">Walking stick</name>
    <dbReference type="NCBI Taxonomy" id="61474"/>
    <lineage>
        <taxon>Eukaryota</taxon>
        <taxon>Metazoa</taxon>
        <taxon>Ecdysozoa</taxon>
        <taxon>Arthropoda</taxon>
        <taxon>Hexapoda</taxon>
        <taxon>Insecta</taxon>
        <taxon>Pterygota</taxon>
        <taxon>Neoptera</taxon>
        <taxon>Polyneoptera</taxon>
        <taxon>Phasmatodea</taxon>
        <taxon>Timematodea</taxon>
        <taxon>Timematoidea</taxon>
        <taxon>Timematidae</taxon>
        <taxon>Timema</taxon>
    </lineage>
</organism>
<sequence length="317" mass="35751">MASLVLTDSSQLNSDNQHLGVVSMVVPVYIAESALPEDRGRLVTINNIFITAGQFVASVVCGLFSNVPDGWREGGGFGADSWPISTFDLASVFDPMWKESVICETGWYEQARNVLCTIRGEGVCIEEELDQIKSTCMMQESEVMNYESSGSKHSVFMQVFNTSYTRRALFLGCFLQSIQQLSGINTVMYVLLSSLRARAAKIARSRESSVHAELRRQEQVELQAALRADETAFQSQERLEDQATRQASMRAAEKTLQIQLRLEEQAKRQRALRSTETLLQMQIRLVVHAERQAALRATETPHQTQHRLNEQTERQEL</sequence>
<evidence type="ECO:0000313" key="7">
    <source>
        <dbReference type="EMBL" id="CAD7569112.1"/>
    </source>
</evidence>
<dbReference type="InterPro" id="IPR036259">
    <property type="entry name" value="MFS_trans_sf"/>
</dbReference>
<keyword evidence="4" id="KW-1133">Transmembrane helix</keyword>
<evidence type="ECO:0000256" key="3">
    <source>
        <dbReference type="ARBA" id="ARBA00022692"/>
    </source>
</evidence>
<dbReference type="GO" id="GO:0005366">
    <property type="term" value="F:myo-inositol:proton symporter activity"/>
    <property type="evidence" value="ECO:0007669"/>
    <property type="project" value="TreeGrafter"/>
</dbReference>
<evidence type="ECO:0000256" key="4">
    <source>
        <dbReference type="ARBA" id="ARBA00022989"/>
    </source>
</evidence>
<evidence type="ECO:0000256" key="5">
    <source>
        <dbReference type="ARBA" id="ARBA00023136"/>
    </source>
</evidence>
<evidence type="ECO:0000256" key="2">
    <source>
        <dbReference type="ARBA" id="ARBA00022448"/>
    </source>
</evidence>
<dbReference type="Gene3D" id="1.20.1250.20">
    <property type="entry name" value="MFS general substrate transporter like domains"/>
    <property type="match status" value="1"/>
</dbReference>
<feature type="region of interest" description="Disordered" evidence="6">
    <location>
        <begin position="295"/>
        <end position="317"/>
    </location>
</feature>
<dbReference type="InterPro" id="IPR050814">
    <property type="entry name" value="Myo-inositol_Transporter"/>
</dbReference>
<feature type="compositionally biased region" description="Basic and acidic residues" evidence="6">
    <location>
        <begin position="307"/>
        <end position="317"/>
    </location>
</feature>
<dbReference type="Pfam" id="PF00083">
    <property type="entry name" value="Sugar_tr"/>
    <property type="match status" value="1"/>
</dbReference>
<dbReference type="AlphaFoldDB" id="A0A7R9P3U0"/>